<dbReference type="OrthoDB" id="7875737at2"/>
<name>A0A238KJN1_9RHOB</name>
<dbReference type="AlphaFoldDB" id="A0A238KJN1"/>
<keyword evidence="1" id="KW-0812">Transmembrane</keyword>
<evidence type="ECO:0000313" key="2">
    <source>
        <dbReference type="EMBL" id="SMX42981.1"/>
    </source>
</evidence>
<dbReference type="Proteomes" id="UP000202922">
    <property type="component" value="Unassembled WGS sequence"/>
</dbReference>
<reference evidence="3" key="1">
    <citation type="submission" date="2017-05" db="EMBL/GenBank/DDBJ databases">
        <authorList>
            <person name="Rodrigo-Torres L."/>
            <person name="Arahal R. D."/>
            <person name="Lucena T."/>
        </authorList>
    </citation>
    <scope>NUCLEOTIDE SEQUENCE [LARGE SCALE GENOMIC DNA]</scope>
    <source>
        <strain evidence="3">CECT 8621</strain>
    </source>
</reference>
<gene>
    <name evidence="2" type="ORF">COL8621_02164</name>
</gene>
<proteinExistence type="predicted"/>
<evidence type="ECO:0000256" key="1">
    <source>
        <dbReference type="SAM" id="Phobius"/>
    </source>
</evidence>
<protein>
    <submittedName>
        <fullName evidence="2">Uncharacterized protein</fullName>
    </submittedName>
</protein>
<organism evidence="2 3">
    <name type="scientific">Actibacterium lipolyticum</name>
    <dbReference type="NCBI Taxonomy" id="1524263"/>
    <lineage>
        <taxon>Bacteria</taxon>
        <taxon>Pseudomonadati</taxon>
        <taxon>Pseudomonadota</taxon>
        <taxon>Alphaproteobacteria</taxon>
        <taxon>Rhodobacterales</taxon>
        <taxon>Roseobacteraceae</taxon>
        <taxon>Actibacterium</taxon>
    </lineage>
</organism>
<dbReference type="RefSeq" id="WP_093967349.1">
    <property type="nucleotide sequence ID" value="NZ_FXYE01000002.1"/>
</dbReference>
<dbReference type="EMBL" id="FXYE01000002">
    <property type="protein sequence ID" value="SMX42981.1"/>
    <property type="molecule type" value="Genomic_DNA"/>
</dbReference>
<keyword evidence="1" id="KW-0472">Membrane</keyword>
<evidence type="ECO:0000313" key="3">
    <source>
        <dbReference type="Proteomes" id="UP000202922"/>
    </source>
</evidence>
<feature type="transmembrane region" description="Helical" evidence="1">
    <location>
        <begin position="6"/>
        <end position="27"/>
    </location>
</feature>
<sequence>MDWLIWTGAVISLLGLAGLIWCIVIAAKAKRAGLADEEMRARLQKVVALNLVALFVSAIGLMMVVAGIMLG</sequence>
<accession>A0A238KJN1</accession>
<keyword evidence="3" id="KW-1185">Reference proteome</keyword>
<keyword evidence="1" id="KW-1133">Transmembrane helix</keyword>
<feature type="transmembrane region" description="Helical" evidence="1">
    <location>
        <begin position="47"/>
        <end position="70"/>
    </location>
</feature>